<gene>
    <name evidence="2" type="ordered locus">MTES_0971</name>
</gene>
<evidence type="ECO:0000313" key="3">
    <source>
        <dbReference type="Proteomes" id="UP000008975"/>
    </source>
</evidence>
<dbReference type="HOGENOM" id="CLU_2118273_0_0_11"/>
<accession>E8NF81</accession>
<dbReference type="Proteomes" id="UP000008975">
    <property type="component" value="Chromosome"/>
</dbReference>
<organism evidence="2 3">
    <name type="scientific">Microbacterium testaceum (strain StLB037)</name>
    <dbReference type="NCBI Taxonomy" id="979556"/>
    <lineage>
        <taxon>Bacteria</taxon>
        <taxon>Bacillati</taxon>
        <taxon>Actinomycetota</taxon>
        <taxon>Actinomycetes</taxon>
        <taxon>Micrococcales</taxon>
        <taxon>Microbacteriaceae</taxon>
        <taxon>Microbacterium</taxon>
    </lineage>
</organism>
<dbReference type="AlphaFoldDB" id="E8NF81"/>
<feature type="region of interest" description="Disordered" evidence="1">
    <location>
        <begin position="72"/>
        <end position="114"/>
    </location>
</feature>
<proteinExistence type="predicted"/>
<evidence type="ECO:0000313" key="2">
    <source>
        <dbReference type="EMBL" id="BAJ73935.1"/>
    </source>
</evidence>
<protein>
    <submittedName>
        <fullName evidence="2">Transcriptional regulator</fullName>
    </submittedName>
</protein>
<reference key="2">
    <citation type="submission" date="2011-02" db="EMBL/GenBank/DDBJ databases">
        <title>Genome sequence of Microbacterium testaceum StLB037.</title>
        <authorList>
            <person name="Morohoshi T."/>
            <person name="Wang W.Z."/>
            <person name="Someya N."/>
            <person name="Ikeda T."/>
        </authorList>
    </citation>
    <scope>NUCLEOTIDE SEQUENCE</scope>
    <source>
        <strain>StLB037</strain>
    </source>
</reference>
<name>E8NF81_MICTS</name>
<dbReference type="STRING" id="979556.MTES_0971"/>
<feature type="compositionally biased region" description="Polar residues" evidence="1">
    <location>
        <begin position="1"/>
        <end position="13"/>
    </location>
</feature>
<feature type="compositionally biased region" description="Low complexity" evidence="1">
    <location>
        <begin position="72"/>
        <end position="105"/>
    </location>
</feature>
<dbReference type="KEGG" id="mts:MTES_0971"/>
<evidence type="ECO:0000256" key="1">
    <source>
        <dbReference type="SAM" id="MobiDB-lite"/>
    </source>
</evidence>
<dbReference type="EMBL" id="AP012052">
    <property type="protein sequence ID" value="BAJ73935.1"/>
    <property type="molecule type" value="Genomic_DNA"/>
</dbReference>
<reference evidence="2 3" key="1">
    <citation type="journal article" date="2011" name="J. Bacteriol.">
        <title>Genome sequence of Microbacterium testaceum StLB037, an N-acylhomoserine lactone-degrading bacterium isolated from potato leaves.</title>
        <authorList>
            <person name="Morohoshi T."/>
            <person name="Wang W.-Z."/>
            <person name="Someya N."/>
            <person name="Ikeda T."/>
        </authorList>
    </citation>
    <scope>NUCLEOTIDE SEQUENCE [LARGE SCALE GENOMIC DNA]</scope>
    <source>
        <strain evidence="2 3">StLB037</strain>
    </source>
</reference>
<sequence>MSAPGSRQTQISEPSDCGPEGPTDGSFRGMDANCACTSADNIARQSAGIATGATVGVIVGIGVAVGAAVDSAGGDVGAAEPSPSGAHALSASTAATANNAAPAGRNTRRGMQSP</sequence>
<feature type="region of interest" description="Disordered" evidence="1">
    <location>
        <begin position="1"/>
        <end position="31"/>
    </location>
</feature>